<dbReference type="SUPFAM" id="SSF48403">
    <property type="entry name" value="Ankyrin repeat"/>
    <property type="match status" value="1"/>
</dbReference>
<name>A0AAV7HM79_COTGL</name>
<dbReference type="Gene3D" id="1.20.80.10">
    <property type="match status" value="1"/>
</dbReference>
<evidence type="ECO:0000256" key="4">
    <source>
        <dbReference type="ARBA" id="ARBA00023121"/>
    </source>
</evidence>
<evidence type="ECO:0000259" key="6">
    <source>
        <dbReference type="PROSITE" id="PS51228"/>
    </source>
</evidence>
<dbReference type="PROSITE" id="PS50297">
    <property type="entry name" value="ANK_REP_REGION"/>
    <property type="match status" value="2"/>
</dbReference>
<dbReference type="InterPro" id="IPR000582">
    <property type="entry name" value="Acyl-CoA-binding_protein"/>
</dbReference>
<organism evidence="7 8">
    <name type="scientific">Cotesia glomerata</name>
    <name type="common">Lepidopteran parasitic wasp</name>
    <name type="synonym">Apanteles glomeratus</name>
    <dbReference type="NCBI Taxonomy" id="32391"/>
    <lineage>
        <taxon>Eukaryota</taxon>
        <taxon>Metazoa</taxon>
        <taxon>Ecdysozoa</taxon>
        <taxon>Arthropoda</taxon>
        <taxon>Hexapoda</taxon>
        <taxon>Insecta</taxon>
        <taxon>Pterygota</taxon>
        <taxon>Neoptera</taxon>
        <taxon>Endopterygota</taxon>
        <taxon>Hymenoptera</taxon>
        <taxon>Apocrita</taxon>
        <taxon>Ichneumonoidea</taxon>
        <taxon>Braconidae</taxon>
        <taxon>Microgastrinae</taxon>
        <taxon>Cotesia</taxon>
    </lineage>
</organism>
<dbReference type="GO" id="GO:0000062">
    <property type="term" value="F:fatty-acyl-CoA binding"/>
    <property type="evidence" value="ECO:0007669"/>
    <property type="project" value="InterPro"/>
</dbReference>
<evidence type="ECO:0000313" key="8">
    <source>
        <dbReference type="Proteomes" id="UP000826195"/>
    </source>
</evidence>
<keyword evidence="4" id="KW-0446">Lipid-binding</keyword>
<dbReference type="PRINTS" id="PR00689">
    <property type="entry name" value="ACOABINDINGP"/>
</dbReference>
<dbReference type="InterPro" id="IPR036770">
    <property type="entry name" value="Ankyrin_rpt-contain_sf"/>
</dbReference>
<evidence type="ECO:0000256" key="2">
    <source>
        <dbReference type="ARBA" id="ARBA00022737"/>
    </source>
</evidence>
<dbReference type="Pfam" id="PF00887">
    <property type="entry name" value="ACBP"/>
    <property type="match status" value="1"/>
</dbReference>
<dbReference type="PROSITE" id="PS50088">
    <property type="entry name" value="ANK_REPEAT"/>
    <property type="match status" value="2"/>
</dbReference>
<feature type="repeat" description="ANK" evidence="5">
    <location>
        <begin position="155"/>
        <end position="187"/>
    </location>
</feature>
<dbReference type="AlphaFoldDB" id="A0AAV7HM79"/>
<evidence type="ECO:0000256" key="3">
    <source>
        <dbReference type="ARBA" id="ARBA00023043"/>
    </source>
</evidence>
<dbReference type="EMBL" id="JAHXZJ010002609">
    <property type="protein sequence ID" value="KAH0540976.1"/>
    <property type="molecule type" value="Genomic_DNA"/>
</dbReference>
<evidence type="ECO:0000256" key="5">
    <source>
        <dbReference type="PROSITE-ProRule" id="PRU00023"/>
    </source>
</evidence>
<proteinExistence type="predicted"/>
<gene>
    <name evidence="7" type="ORF">KQX54_020717</name>
</gene>
<dbReference type="PANTHER" id="PTHR24119">
    <property type="entry name" value="ACYL-COA-BINDING DOMAIN-CONTAINING PROTEIN 6"/>
    <property type="match status" value="1"/>
</dbReference>
<dbReference type="InterPro" id="IPR014352">
    <property type="entry name" value="FERM/acyl-CoA-bd_prot_sf"/>
</dbReference>
<dbReference type="Pfam" id="PF12796">
    <property type="entry name" value="Ank_2"/>
    <property type="match status" value="1"/>
</dbReference>
<feature type="repeat" description="ANK" evidence="5">
    <location>
        <begin position="188"/>
        <end position="220"/>
    </location>
</feature>
<keyword evidence="3 5" id="KW-0040">ANK repeat</keyword>
<dbReference type="SMART" id="SM00248">
    <property type="entry name" value="ANK"/>
    <property type="match status" value="2"/>
</dbReference>
<dbReference type="Gene3D" id="1.25.40.20">
    <property type="entry name" value="Ankyrin repeat-containing domain"/>
    <property type="match status" value="1"/>
</dbReference>
<keyword evidence="8" id="KW-1185">Reference proteome</keyword>
<dbReference type="InterPro" id="IPR035984">
    <property type="entry name" value="Acyl-CoA-binding_sf"/>
</dbReference>
<keyword evidence="2" id="KW-0677">Repeat</keyword>
<accession>A0AAV7HM79</accession>
<dbReference type="Proteomes" id="UP000826195">
    <property type="component" value="Unassembled WGS sequence"/>
</dbReference>
<feature type="domain" description="ACB" evidence="6">
    <location>
        <begin position="12"/>
        <end position="97"/>
    </location>
</feature>
<dbReference type="PANTHER" id="PTHR24119:SF0">
    <property type="entry name" value="ACYL-COA-BINDING DOMAIN-CONTAINING PROTEIN 6"/>
    <property type="match status" value="1"/>
</dbReference>
<protein>
    <recommendedName>
        <fullName evidence="1">Acyl-CoA-binding domain-containing protein 6</fullName>
    </recommendedName>
</protein>
<dbReference type="PROSITE" id="PS51228">
    <property type="entry name" value="ACB_2"/>
    <property type="match status" value="1"/>
</dbReference>
<reference evidence="7 8" key="1">
    <citation type="journal article" date="2021" name="J. Hered.">
        <title>A chromosome-level genome assembly of the parasitoid wasp, Cotesia glomerata (Hymenoptera: Braconidae).</title>
        <authorList>
            <person name="Pinto B.J."/>
            <person name="Weis J.J."/>
            <person name="Gamble T."/>
            <person name="Ode P.J."/>
            <person name="Paul R."/>
            <person name="Zaspel J.M."/>
        </authorList>
    </citation>
    <scope>NUCLEOTIDE SEQUENCE [LARGE SCALE GENOMIC DNA]</scope>
    <source>
        <strain evidence="7">CgM1</strain>
    </source>
</reference>
<dbReference type="InterPro" id="IPR002110">
    <property type="entry name" value="Ankyrin_rpt"/>
</dbReference>
<evidence type="ECO:0000256" key="1">
    <source>
        <dbReference type="ARBA" id="ARBA00018419"/>
    </source>
</evidence>
<evidence type="ECO:0000313" key="7">
    <source>
        <dbReference type="EMBL" id="KAH0540976.1"/>
    </source>
</evidence>
<sequence length="236" mass="26132">MADESYSEITELEETFSRAANHLQSMVSNLDSGQLLAFYGLYKQATVGICNTAKPSWYQTQAKYKWEAWKALGDMTKEVAMQNYVSAITKLDPNWEQDARVGNKSWNAVSSLLKTDVEISDNEKTLLDWVKDGNDKRVWEILSTEAKGLNTPDEDGMMPIHWAADRGSLPTIKCLIEHGADVDAQDNDGQTALHYAASCGHAEVVGYLLSVGAKLLKDNDGFTAKDIADQDLVAMF</sequence>
<dbReference type="SUPFAM" id="SSF47027">
    <property type="entry name" value="Acyl-CoA binding protein"/>
    <property type="match status" value="1"/>
</dbReference>
<comment type="caution">
    <text evidence="7">The sequence shown here is derived from an EMBL/GenBank/DDBJ whole genome shotgun (WGS) entry which is preliminary data.</text>
</comment>